<reference evidence="2" key="1">
    <citation type="submission" date="2022-03" db="EMBL/GenBank/DDBJ databases">
        <title>Draft genome sequence of Aduncisulcus paluster, a free-living microaerophilic Fornicata.</title>
        <authorList>
            <person name="Yuyama I."/>
            <person name="Kume K."/>
            <person name="Tamura T."/>
            <person name="Inagaki Y."/>
            <person name="Hashimoto T."/>
        </authorList>
    </citation>
    <scope>NUCLEOTIDE SEQUENCE</scope>
    <source>
        <strain evidence="2">NY0171</strain>
    </source>
</reference>
<dbReference type="InterPro" id="IPR001119">
    <property type="entry name" value="SLH_dom"/>
</dbReference>
<comment type="caution">
    <text evidence="2">The sequence shown here is derived from an EMBL/GenBank/DDBJ whole genome shotgun (WGS) entry which is preliminary data.</text>
</comment>
<feature type="domain" description="SLH" evidence="1">
    <location>
        <begin position="1"/>
        <end position="45"/>
    </location>
</feature>
<dbReference type="Pfam" id="PF00395">
    <property type="entry name" value="SLH"/>
    <property type="match status" value="2"/>
</dbReference>
<dbReference type="Proteomes" id="UP001057375">
    <property type="component" value="Unassembled WGS sequence"/>
</dbReference>
<evidence type="ECO:0000313" key="2">
    <source>
        <dbReference type="EMBL" id="GKT35684.1"/>
    </source>
</evidence>
<keyword evidence="3" id="KW-1185">Reference proteome</keyword>
<organism evidence="2 3">
    <name type="scientific">Aduncisulcus paluster</name>
    <dbReference type="NCBI Taxonomy" id="2918883"/>
    <lineage>
        <taxon>Eukaryota</taxon>
        <taxon>Metamonada</taxon>
        <taxon>Carpediemonas-like organisms</taxon>
        <taxon>Aduncisulcus</taxon>
    </lineage>
</organism>
<accession>A0ABQ5KW64</accession>
<name>A0ABQ5KW64_9EUKA</name>
<dbReference type="EMBL" id="BQXS01003878">
    <property type="protein sequence ID" value="GKT35684.1"/>
    <property type="molecule type" value="Genomic_DNA"/>
</dbReference>
<evidence type="ECO:0000313" key="3">
    <source>
        <dbReference type="Proteomes" id="UP001057375"/>
    </source>
</evidence>
<feature type="domain" description="SLH" evidence="1">
    <location>
        <begin position="46"/>
        <end position="82"/>
    </location>
</feature>
<proteinExistence type="predicted"/>
<dbReference type="PROSITE" id="PS51272">
    <property type="entry name" value="SLH"/>
    <property type="match status" value="2"/>
</dbReference>
<sequence>MMTANKITSGRTETAFEPDAPITRAEFAAYLVNMIGLEGEMKGNFKDVSEDAWYYNQVGLAGVNGLVSGVGDGNFAPDATVT</sequence>
<protein>
    <submittedName>
        <fullName evidence="2">S-layer homology domain-containing protein</fullName>
    </submittedName>
</protein>
<feature type="non-terminal residue" evidence="2">
    <location>
        <position position="82"/>
    </location>
</feature>
<evidence type="ECO:0000259" key="1">
    <source>
        <dbReference type="PROSITE" id="PS51272"/>
    </source>
</evidence>
<gene>
    <name evidence="2" type="ORF">ADUPG1_003033</name>
</gene>